<name>A0A7H9APE7_9FLAO</name>
<dbReference type="Pfam" id="PF12796">
    <property type="entry name" value="Ank_2"/>
    <property type="match status" value="1"/>
</dbReference>
<dbReference type="Proteomes" id="UP000509302">
    <property type="component" value="Chromosome"/>
</dbReference>
<dbReference type="SMART" id="SM00248">
    <property type="entry name" value="ANK"/>
    <property type="match status" value="4"/>
</dbReference>
<keyword evidence="1" id="KW-0677">Repeat</keyword>
<dbReference type="InterPro" id="IPR002110">
    <property type="entry name" value="Ankyrin_rpt"/>
</dbReference>
<dbReference type="EMBL" id="CP058595">
    <property type="protein sequence ID" value="QLG45341.1"/>
    <property type="molecule type" value="Genomic_DNA"/>
</dbReference>
<dbReference type="InterPro" id="IPR036770">
    <property type="entry name" value="Ankyrin_rpt-contain_sf"/>
</dbReference>
<keyword evidence="5" id="KW-1185">Reference proteome</keyword>
<dbReference type="AlphaFoldDB" id="A0A7H9APE7"/>
<dbReference type="SUPFAM" id="SSF48403">
    <property type="entry name" value="Ankyrin repeat"/>
    <property type="match status" value="1"/>
</dbReference>
<dbReference type="RefSeq" id="WP_179241630.1">
    <property type="nucleotide sequence ID" value="NZ_CP058595.1"/>
</dbReference>
<protein>
    <submittedName>
        <fullName evidence="4">Ankyrin repeat domain-containing protein</fullName>
    </submittedName>
</protein>
<feature type="repeat" description="ANK" evidence="3">
    <location>
        <begin position="178"/>
        <end position="210"/>
    </location>
</feature>
<evidence type="ECO:0000256" key="2">
    <source>
        <dbReference type="ARBA" id="ARBA00023043"/>
    </source>
</evidence>
<reference evidence="4 5" key="1">
    <citation type="journal article" date="2006" name="Int. J. Syst. Evol. Microbiol.">
        <title>Costertonia aggregata gen. nov., sp. nov., a mesophilic marine bacterium of the family Flavobacteriaceae, isolated from a mature biofilm.</title>
        <authorList>
            <person name="Kwon K.K."/>
            <person name="Lee Y.K."/>
            <person name="Lee H.K."/>
        </authorList>
    </citation>
    <scope>NUCLEOTIDE SEQUENCE [LARGE SCALE GENOMIC DNA]</scope>
    <source>
        <strain evidence="4 5">KCCM 42265</strain>
    </source>
</reference>
<evidence type="ECO:0000313" key="4">
    <source>
        <dbReference type="EMBL" id="QLG45341.1"/>
    </source>
</evidence>
<dbReference type="PROSITE" id="PS50297">
    <property type="entry name" value="ANK_REP_REGION"/>
    <property type="match status" value="1"/>
</dbReference>
<evidence type="ECO:0000256" key="3">
    <source>
        <dbReference type="PROSITE-ProRule" id="PRU00023"/>
    </source>
</evidence>
<dbReference type="Gene3D" id="1.25.40.20">
    <property type="entry name" value="Ankyrin repeat-containing domain"/>
    <property type="match status" value="2"/>
</dbReference>
<evidence type="ECO:0000313" key="5">
    <source>
        <dbReference type="Proteomes" id="UP000509302"/>
    </source>
</evidence>
<dbReference type="Pfam" id="PF00023">
    <property type="entry name" value="Ank"/>
    <property type="match status" value="1"/>
</dbReference>
<sequence>MLQEALQKRDYTKAKELLKSGETLPDTLKDYHIKGIQDNIIRDKAFDIVDLFIENDFIETDIYEYDSFNTSIFNSIIKYLSNDEESIAFLNGFLSKVQNLNDELEGKSLLSLALENEVDIEIVKTMISNGCDVTIINRSEENLIHQVVKKYTRKFDKGLGYLQLLYDEGLDLDKPNTAHATPLHIAVKEHRNPYIQWLMENGADANAQNKNGESPFFLAISQGGGTEKYEIMRQYGFPDFDQTTQRGETLFCASDLNHLQLLLEDGADLYQTSVDTYGREYSKIDTLAISAPGFLQIAIDSGQLDVNRKDNTGNTILHKVCGRETLHEEKRAKEVYKLVKLLIASGADVNITNDKEETPMMIASQDNLKSKTVELLLSSS</sequence>
<dbReference type="PANTHER" id="PTHR24126:SF14">
    <property type="entry name" value="ANK_REP_REGION DOMAIN-CONTAINING PROTEIN"/>
    <property type="match status" value="1"/>
</dbReference>
<gene>
    <name evidence="4" type="ORF">HYG79_08265</name>
</gene>
<dbReference type="PANTHER" id="PTHR24126">
    <property type="entry name" value="ANKYRIN REPEAT, PH AND SEC7 DOMAIN CONTAINING PROTEIN SECG-RELATED"/>
    <property type="match status" value="1"/>
</dbReference>
<evidence type="ECO:0000256" key="1">
    <source>
        <dbReference type="ARBA" id="ARBA00022737"/>
    </source>
</evidence>
<organism evidence="4 5">
    <name type="scientific">Costertonia aggregata</name>
    <dbReference type="NCBI Taxonomy" id="343403"/>
    <lineage>
        <taxon>Bacteria</taxon>
        <taxon>Pseudomonadati</taxon>
        <taxon>Bacteroidota</taxon>
        <taxon>Flavobacteriia</taxon>
        <taxon>Flavobacteriales</taxon>
        <taxon>Flavobacteriaceae</taxon>
        <taxon>Costertonia</taxon>
    </lineage>
</organism>
<accession>A0A7H9APE7</accession>
<dbReference type="PROSITE" id="PS50088">
    <property type="entry name" value="ANK_REPEAT"/>
    <property type="match status" value="2"/>
</dbReference>
<dbReference type="KEGG" id="cagg:HYG79_08265"/>
<keyword evidence="2 3" id="KW-0040">ANK repeat</keyword>
<feature type="repeat" description="ANK" evidence="3">
    <location>
        <begin position="321"/>
        <end position="354"/>
    </location>
</feature>
<proteinExistence type="predicted"/>